<dbReference type="PANTHER" id="PTHR43821:SF1">
    <property type="entry name" value="NAD(P)H NITROREDUCTASE YDJA-RELATED"/>
    <property type="match status" value="1"/>
</dbReference>
<evidence type="ECO:0000313" key="10">
    <source>
        <dbReference type="EMBL" id="TQV84968.1"/>
    </source>
</evidence>
<gene>
    <name evidence="10" type="ORF">FLL46_21485</name>
</gene>
<dbReference type="Proteomes" id="UP000315439">
    <property type="component" value="Unassembled WGS sequence"/>
</dbReference>
<feature type="domain" description="Nitroreductase" evidence="9">
    <location>
        <begin position="20"/>
        <end position="162"/>
    </location>
</feature>
<keyword evidence="11" id="KW-1185">Reference proteome</keyword>
<dbReference type="CDD" id="cd02135">
    <property type="entry name" value="YdjA-like"/>
    <property type="match status" value="1"/>
</dbReference>
<keyword evidence="5 7" id="KW-0560">Oxidoreductase</keyword>
<evidence type="ECO:0000256" key="5">
    <source>
        <dbReference type="ARBA" id="ARBA00023002"/>
    </source>
</evidence>
<dbReference type="Gene3D" id="3.40.109.10">
    <property type="entry name" value="NADH Oxidase"/>
    <property type="match status" value="1"/>
</dbReference>
<dbReference type="Pfam" id="PF00881">
    <property type="entry name" value="Nitroreductase"/>
    <property type="match status" value="1"/>
</dbReference>
<dbReference type="RefSeq" id="WP_142933577.1">
    <property type="nucleotide sequence ID" value="NZ_ML660169.1"/>
</dbReference>
<dbReference type="InterPro" id="IPR000415">
    <property type="entry name" value="Nitroreductase-like"/>
</dbReference>
<protein>
    <recommendedName>
        <fullName evidence="7">Putative NAD(P)H nitroreductase</fullName>
        <ecNumber evidence="7">1.-.-.-</ecNumber>
    </recommendedName>
</protein>
<evidence type="ECO:0000256" key="1">
    <source>
        <dbReference type="ARBA" id="ARBA00007118"/>
    </source>
</evidence>
<comment type="cofactor">
    <cofactor evidence="8">
        <name>FMN</name>
        <dbReference type="ChEBI" id="CHEBI:58210"/>
    </cofactor>
    <text evidence="8">Binds 1 FMN per subunit.</text>
</comment>
<name>A0A545U664_9GAMM</name>
<dbReference type="PANTHER" id="PTHR43821">
    <property type="entry name" value="NAD(P)H NITROREDUCTASE YDJA-RELATED"/>
    <property type="match status" value="1"/>
</dbReference>
<evidence type="ECO:0000256" key="6">
    <source>
        <dbReference type="ARBA" id="ARBA00023027"/>
    </source>
</evidence>
<dbReference type="EMBL" id="VIKS01000013">
    <property type="protein sequence ID" value="TQV84968.1"/>
    <property type="molecule type" value="Genomic_DNA"/>
</dbReference>
<dbReference type="InterPro" id="IPR026021">
    <property type="entry name" value="YdjA-like"/>
</dbReference>
<feature type="binding site" evidence="8">
    <location>
        <position position="38"/>
    </location>
    <ligand>
        <name>FMN</name>
        <dbReference type="ChEBI" id="CHEBI:58210"/>
        <note>ligand shared between dimeric partners</note>
    </ligand>
</feature>
<evidence type="ECO:0000259" key="9">
    <source>
        <dbReference type="Pfam" id="PF00881"/>
    </source>
</evidence>
<dbReference type="InterPro" id="IPR052530">
    <property type="entry name" value="NAD(P)H_nitroreductase"/>
</dbReference>
<keyword evidence="2 7" id="KW-0285">Flavoprotein</keyword>
<dbReference type="AlphaFoldDB" id="A0A545U664"/>
<keyword evidence="6 7" id="KW-0520">NAD</keyword>
<keyword evidence="3 7" id="KW-0288">FMN</keyword>
<dbReference type="SUPFAM" id="SSF55469">
    <property type="entry name" value="FMN-dependent nitroreductase-like"/>
    <property type="match status" value="1"/>
</dbReference>
<dbReference type="EC" id="1.-.-.-" evidence="7"/>
<evidence type="ECO:0000256" key="7">
    <source>
        <dbReference type="PIRNR" id="PIRNR000232"/>
    </source>
</evidence>
<accession>A0A545U664</accession>
<dbReference type="InterPro" id="IPR029479">
    <property type="entry name" value="Nitroreductase"/>
</dbReference>
<evidence type="ECO:0000313" key="11">
    <source>
        <dbReference type="Proteomes" id="UP000315439"/>
    </source>
</evidence>
<proteinExistence type="inferred from homology"/>
<evidence type="ECO:0000256" key="8">
    <source>
        <dbReference type="PIRSR" id="PIRSR000232-1"/>
    </source>
</evidence>
<evidence type="ECO:0000256" key="4">
    <source>
        <dbReference type="ARBA" id="ARBA00022857"/>
    </source>
</evidence>
<comment type="caution">
    <text evidence="10">The sequence shown here is derived from an EMBL/GenBank/DDBJ whole genome shotgun (WGS) entry which is preliminary data.</text>
</comment>
<sequence length="194" mass="21744">MRLVRSILARKSQPLVEGEISIEDLHTIFSCALTAPDHKRLKPWRFIVCGPQQKAYFKEMITLSLRESNGEVNEITMKKIDRKLNSAPYIIICIAELNKQTSVPEVEQVLSTGASIQNMIIAAESMGFCCFWRTGDWAYNPILHKKLALSENAIIAGFLGLGEKISNQNGAKNNQRPSVSEHFSYLKTGEAFEA</sequence>
<dbReference type="PIRSF" id="PIRSF000232">
    <property type="entry name" value="YdjA"/>
    <property type="match status" value="1"/>
</dbReference>
<evidence type="ECO:0000256" key="3">
    <source>
        <dbReference type="ARBA" id="ARBA00022643"/>
    </source>
</evidence>
<reference evidence="10 11" key="1">
    <citation type="submission" date="2019-07" db="EMBL/GenBank/DDBJ databases">
        <title>Draft genome for Aliikangiella sp. M105.</title>
        <authorList>
            <person name="Wang G."/>
        </authorList>
    </citation>
    <scope>NUCLEOTIDE SEQUENCE [LARGE SCALE GENOMIC DNA]</scope>
    <source>
        <strain evidence="10 11">M105</strain>
    </source>
</reference>
<dbReference type="GO" id="GO:0016491">
    <property type="term" value="F:oxidoreductase activity"/>
    <property type="evidence" value="ECO:0007669"/>
    <property type="project" value="UniProtKB-UniRule"/>
</dbReference>
<evidence type="ECO:0000256" key="2">
    <source>
        <dbReference type="ARBA" id="ARBA00022630"/>
    </source>
</evidence>
<feature type="binding site" description="in other chain" evidence="8">
    <location>
        <begin position="132"/>
        <end position="134"/>
    </location>
    <ligand>
        <name>FMN</name>
        <dbReference type="ChEBI" id="CHEBI:58210"/>
        <note>ligand shared between dimeric partners</note>
    </ligand>
</feature>
<dbReference type="OrthoDB" id="9804207at2"/>
<feature type="binding site" description="in other chain" evidence="8">
    <location>
        <begin position="10"/>
        <end position="12"/>
    </location>
    <ligand>
        <name>FMN</name>
        <dbReference type="ChEBI" id="CHEBI:58210"/>
        <note>ligand shared between dimeric partners</note>
    </ligand>
</feature>
<organism evidence="10 11">
    <name type="scientific">Aliikangiella coralliicola</name>
    <dbReference type="NCBI Taxonomy" id="2592383"/>
    <lineage>
        <taxon>Bacteria</taxon>
        <taxon>Pseudomonadati</taxon>
        <taxon>Pseudomonadota</taxon>
        <taxon>Gammaproteobacteria</taxon>
        <taxon>Oceanospirillales</taxon>
        <taxon>Pleioneaceae</taxon>
        <taxon>Aliikangiella</taxon>
    </lineage>
</organism>
<comment type="similarity">
    <text evidence="1 7">Belongs to the nitroreductase family.</text>
</comment>
<keyword evidence="4 7" id="KW-0521">NADP</keyword>